<keyword evidence="3" id="KW-1185">Reference proteome</keyword>
<evidence type="ECO:0000313" key="3">
    <source>
        <dbReference type="Proteomes" id="UP000245699"/>
    </source>
</evidence>
<gene>
    <name evidence="2" type="ORF">BB559_005766</name>
</gene>
<proteinExistence type="predicted"/>
<sequence>METVLENDSTPSSNNDPESSTQRQEESTDPTFSEEVASAFSHQDEKLALAQESGKVLKKTFSSTQVGGVPSNIQSPSLLIDSQNDLVPPIGGTSDYLDNIGNLLANIQVPPNKGVSPLELSRVMTPEVPLPLLSDEKLCQCNNLLL</sequence>
<name>A0A2T9Y6Q5_9FUNG</name>
<evidence type="ECO:0000256" key="1">
    <source>
        <dbReference type="SAM" id="MobiDB-lite"/>
    </source>
</evidence>
<organism evidence="2 3">
    <name type="scientific">Furculomyces boomerangus</name>
    <dbReference type="NCBI Taxonomy" id="61424"/>
    <lineage>
        <taxon>Eukaryota</taxon>
        <taxon>Fungi</taxon>
        <taxon>Fungi incertae sedis</taxon>
        <taxon>Zoopagomycota</taxon>
        <taxon>Kickxellomycotina</taxon>
        <taxon>Harpellomycetes</taxon>
        <taxon>Harpellales</taxon>
        <taxon>Harpellaceae</taxon>
        <taxon>Furculomyces</taxon>
    </lineage>
</organism>
<feature type="region of interest" description="Disordered" evidence="1">
    <location>
        <begin position="1"/>
        <end position="37"/>
    </location>
</feature>
<reference evidence="2 3" key="1">
    <citation type="journal article" date="2018" name="MBio">
        <title>Comparative Genomics Reveals the Core Gene Toolbox for the Fungus-Insect Symbiosis.</title>
        <authorList>
            <person name="Wang Y."/>
            <person name="Stata M."/>
            <person name="Wang W."/>
            <person name="Stajich J.E."/>
            <person name="White M.M."/>
            <person name="Moncalvo J.M."/>
        </authorList>
    </citation>
    <scope>NUCLEOTIDE SEQUENCE [LARGE SCALE GENOMIC DNA]</scope>
    <source>
        <strain evidence="2 3">AUS-77-4</strain>
    </source>
</reference>
<dbReference type="AlphaFoldDB" id="A0A2T9Y6Q5"/>
<dbReference type="EMBL" id="MBFT01000668">
    <property type="protein sequence ID" value="PVU88013.1"/>
    <property type="molecule type" value="Genomic_DNA"/>
</dbReference>
<feature type="compositionally biased region" description="Polar residues" evidence="1">
    <location>
        <begin position="1"/>
        <end position="22"/>
    </location>
</feature>
<comment type="caution">
    <text evidence="2">The sequence shown here is derived from an EMBL/GenBank/DDBJ whole genome shotgun (WGS) entry which is preliminary data.</text>
</comment>
<evidence type="ECO:0000313" key="2">
    <source>
        <dbReference type="EMBL" id="PVU88013.1"/>
    </source>
</evidence>
<protein>
    <submittedName>
        <fullName evidence="2">Uncharacterized protein</fullName>
    </submittedName>
</protein>
<dbReference type="Proteomes" id="UP000245699">
    <property type="component" value="Unassembled WGS sequence"/>
</dbReference>
<accession>A0A2T9Y6Q5</accession>